<dbReference type="SUPFAM" id="SSF52317">
    <property type="entry name" value="Class I glutamine amidotransferase-like"/>
    <property type="match status" value="1"/>
</dbReference>
<dbReference type="PANTHER" id="PTHR43235">
    <property type="entry name" value="GLUTAMINE AMIDOTRANSFERASE PB2B2.05-RELATED"/>
    <property type="match status" value="1"/>
</dbReference>
<dbReference type="Pfam" id="PF00117">
    <property type="entry name" value="GATase"/>
    <property type="match status" value="1"/>
</dbReference>
<sequence length="202" mass="23225">MKKRIIAITQRLAIQESYKERREILACDWGEFFKKRNILPIPLSYAIPLSEYAPILNGVILSGGNDLSLFSDESSSLIRDNYEKEVIEFCSSCAIPLLGVCRGAQMIAHYFNSILFKTDGHMREHSIMWSDGGYDRVNSYHHYKISYLGDELESQAISKDGGIEAFSHKALPIFGMMWHLEREKEMTNSTSRVFKKFLENIK</sequence>
<proteinExistence type="predicted"/>
<feature type="domain" description="Glutamine amidotransferase" evidence="1">
    <location>
        <begin position="82"/>
        <end position="197"/>
    </location>
</feature>
<dbReference type="Gene3D" id="3.40.50.880">
    <property type="match status" value="1"/>
</dbReference>
<keyword evidence="3" id="KW-1185">Reference proteome</keyword>
<comment type="caution">
    <text evidence="2">The sequence shown here is derived from an EMBL/GenBank/DDBJ whole genome shotgun (WGS) entry which is preliminary data.</text>
</comment>
<dbReference type="NCBIfam" id="NF045546">
    <property type="entry name" value="GCDPHdlase"/>
    <property type="match status" value="1"/>
</dbReference>
<gene>
    <name evidence="2" type="ORF">CQA62_05925</name>
</gene>
<dbReference type="RefSeq" id="WP_104724770.1">
    <property type="nucleotide sequence ID" value="NZ_FZNE01000006.1"/>
</dbReference>
<organism evidence="2 3">
    <name type="scientific">Helicobacter cholecystus</name>
    <dbReference type="NCBI Taxonomy" id="45498"/>
    <lineage>
        <taxon>Bacteria</taxon>
        <taxon>Pseudomonadati</taxon>
        <taxon>Campylobacterota</taxon>
        <taxon>Epsilonproteobacteria</taxon>
        <taxon>Campylobacterales</taxon>
        <taxon>Helicobacteraceae</taxon>
        <taxon>Helicobacter</taxon>
    </lineage>
</organism>
<dbReference type="InterPro" id="IPR017926">
    <property type="entry name" value="GATASE"/>
</dbReference>
<evidence type="ECO:0000313" key="2">
    <source>
        <dbReference type="EMBL" id="RDU68639.1"/>
    </source>
</evidence>
<dbReference type="GO" id="GO:0005829">
    <property type="term" value="C:cytosol"/>
    <property type="evidence" value="ECO:0007669"/>
    <property type="project" value="TreeGrafter"/>
</dbReference>
<name>A0A3D8ITM2_9HELI</name>
<dbReference type="InterPro" id="IPR029062">
    <property type="entry name" value="Class_I_gatase-like"/>
</dbReference>
<dbReference type="InterPro" id="IPR044668">
    <property type="entry name" value="PuuD-like"/>
</dbReference>
<evidence type="ECO:0000313" key="3">
    <source>
        <dbReference type="Proteomes" id="UP000257067"/>
    </source>
</evidence>
<dbReference type="PROSITE" id="PS51273">
    <property type="entry name" value="GATASE_TYPE_1"/>
    <property type="match status" value="1"/>
</dbReference>
<evidence type="ECO:0000259" key="1">
    <source>
        <dbReference type="Pfam" id="PF00117"/>
    </source>
</evidence>
<dbReference type="EMBL" id="NXLU01000008">
    <property type="protein sequence ID" value="RDU68639.1"/>
    <property type="molecule type" value="Genomic_DNA"/>
</dbReference>
<dbReference type="OrthoDB" id="9813383at2"/>
<accession>A0A3D8ITM2</accession>
<reference evidence="2 3" key="1">
    <citation type="submission" date="2018-04" db="EMBL/GenBank/DDBJ databases">
        <title>Novel Campyloabacter and Helicobacter Species and Strains.</title>
        <authorList>
            <person name="Mannion A.J."/>
            <person name="Shen Z."/>
            <person name="Fox J.G."/>
        </authorList>
    </citation>
    <scope>NUCLEOTIDE SEQUENCE [LARGE SCALE GENOMIC DNA]</scope>
    <source>
        <strain evidence="2 3">ATCC 700242</strain>
    </source>
</reference>
<keyword evidence="2" id="KW-0378">Hydrolase</keyword>
<dbReference type="InterPro" id="IPR054647">
    <property type="entry name" value="GCDPHdlase"/>
</dbReference>
<dbReference type="PANTHER" id="PTHR43235:SF1">
    <property type="entry name" value="GLUTAMINE AMIDOTRANSFERASE PB2B2.05-RELATED"/>
    <property type="match status" value="1"/>
</dbReference>
<dbReference type="GO" id="GO:0016811">
    <property type="term" value="F:hydrolase activity, acting on carbon-nitrogen (but not peptide) bonds, in linear amides"/>
    <property type="evidence" value="ECO:0007669"/>
    <property type="project" value="InterPro"/>
</dbReference>
<dbReference type="AlphaFoldDB" id="A0A3D8ITM2"/>
<protein>
    <submittedName>
        <fullName evidence="2">Gamma-glutamyl-gamma-aminobutyrate hydrolase</fullName>
    </submittedName>
</protein>
<dbReference type="Proteomes" id="UP000257067">
    <property type="component" value="Unassembled WGS sequence"/>
</dbReference>